<accession>A0ACD4NP17</accession>
<sequence>MKTRSMKSLIGALVASVMLALPGQAADYPERTITLIVPFAPGGSSDIVGRLFAQKLEEKLDQRVVIENVGGAGGTIGAQRAATAPGDGYTLFVGSGSELFIYRHLNPAPSYDTYRDFAPVGMLGAGPMVLMARPDLEASSFAELAGLAPEGGDVSLSYGSAGIGTFMHIAGEAARVRAHLDMEHVPYRGAGPLMVDVVGSQVDLGVSSLAGAMPFIRDGQGKALAVTSAERSALIPDVPALSEQTGLEGFDLELWIGLFAPSSTPLEVVSELAEATNEIVSAPDFGAQLEKQGMVARPDLRGEVLGSFIKGEDEKYRTVVVEAGIKAE</sequence>
<dbReference type="EMBL" id="CP113520">
    <property type="protein sequence ID" value="WAJ28426.1"/>
    <property type="molecule type" value="Genomic_DNA"/>
</dbReference>
<proteinExistence type="predicted"/>
<keyword evidence="2" id="KW-1185">Reference proteome</keyword>
<protein>
    <submittedName>
        <fullName evidence="1">Tripartite tricarboxylate transporter substrate binding protein</fullName>
    </submittedName>
</protein>
<evidence type="ECO:0000313" key="1">
    <source>
        <dbReference type="EMBL" id="WAJ28426.1"/>
    </source>
</evidence>
<gene>
    <name evidence="1" type="ORF">OXU80_27055</name>
</gene>
<organism evidence="1 2">
    <name type="scientific">Antarcticirhabdus aurantiaca</name>
    <dbReference type="NCBI Taxonomy" id="2606717"/>
    <lineage>
        <taxon>Bacteria</taxon>
        <taxon>Pseudomonadati</taxon>
        <taxon>Pseudomonadota</taxon>
        <taxon>Alphaproteobacteria</taxon>
        <taxon>Hyphomicrobiales</taxon>
        <taxon>Aurantimonadaceae</taxon>
        <taxon>Antarcticirhabdus</taxon>
    </lineage>
</organism>
<dbReference type="Proteomes" id="UP001163223">
    <property type="component" value="Chromosome"/>
</dbReference>
<name>A0ACD4NP17_9HYPH</name>
<reference evidence="1" key="1">
    <citation type="submission" date="2022-11" db="EMBL/GenBank/DDBJ databases">
        <title>beta-Carotene-producing bacterium, Jeongeuplla avenae sp. nov., alleviates the salt stress of Arabidopsis seedlings.</title>
        <authorList>
            <person name="Jiang L."/>
            <person name="Lee J."/>
        </authorList>
    </citation>
    <scope>NUCLEOTIDE SEQUENCE</scope>
    <source>
        <strain evidence="1">DY_R2A_6</strain>
    </source>
</reference>
<evidence type="ECO:0000313" key="2">
    <source>
        <dbReference type="Proteomes" id="UP001163223"/>
    </source>
</evidence>